<protein>
    <submittedName>
        <fullName evidence="2">Uncharacterized protein</fullName>
    </submittedName>
</protein>
<evidence type="ECO:0000313" key="2">
    <source>
        <dbReference type="EMBL" id="QNR25427.1"/>
    </source>
</evidence>
<reference evidence="2 3" key="1">
    <citation type="submission" date="2020-08" db="EMBL/GenBank/DDBJ databases">
        <title>Croceimicrobium hydrocarbonivorans gen. nov., sp. nov., a novel marine bacterium isolated from a bacterial consortium that degrades polyethylene terephthalate.</title>
        <authorList>
            <person name="Liu R."/>
        </authorList>
    </citation>
    <scope>NUCLEOTIDE SEQUENCE [LARGE SCALE GENOMIC DNA]</scope>
    <source>
        <strain evidence="2 3">A20-9</strain>
    </source>
</reference>
<organism evidence="2 3">
    <name type="scientific">Croceimicrobium hydrocarbonivorans</name>
    <dbReference type="NCBI Taxonomy" id="2761580"/>
    <lineage>
        <taxon>Bacteria</taxon>
        <taxon>Pseudomonadati</taxon>
        <taxon>Bacteroidota</taxon>
        <taxon>Flavobacteriia</taxon>
        <taxon>Flavobacteriales</taxon>
        <taxon>Owenweeksiaceae</taxon>
        <taxon>Croceimicrobium</taxon>
    </lineage>
</organism>
<name>A0A7H0VI79_9FLAO</name>
<feature type="chain" id="PRO_5028884381" evidence="1">
    <location>
        <begin position="22"/>
        <end position="725"/>
    </location>
</feature>
<dbReference type="AlphaFoldDB" id="A0A7H0VI79"/>
<sequence length="725" mass="80754">MKQILRIGTLFSLIFSGYSLMAQSYQEKTTNASNVRLNVTNLGTFGNAFRGYRDGTGNPSAEYPAGSGVEHLFEGGIWIGGKENGGQIVVSTSAYDAPQGYAPGRGGFEFHVDTSITGNARNLQERSSLFDSRYFDPFAISHQDYVATFSDKSIVVPGTQIPINDHTRPMGVRVEMETYNWNYNFTDFMVIVNLRFYNEGQNTYDDVYTALWNNTVVRNVNITPAGAGGSAFYNRGGNGFMDSLHLAYCFDADGDPGFTESYVGQKFLGATDKEGFHHPDLDSNYNPINGAWELDQFLVNYNAWAFNDFSADFAFPTTENDRYQKMTQGLNQSPCWDNPNDPGCNGRNFQAELNASGNRSDLLAAGPFSSFAPGDVIEVSFAYVFAKKNEDGNPNTDNNEVQRANLITNAGWAQQAFNGEDQNFNGLLDPGEDNDGDGEITRFILPSPPNIPYTRVEPGDGQIEIYWSDNAERSIDPISNREDFEGYRLYLSKLGFDVTGVQDLARDFSLIAQYDKAGNNLFNETGFGSIKLAQPYYFEDDTIAYHYRYVIDNIPNGWQYATAVTAFDEGNPEGNLESLESSFLANNNRAFAGTGPNEDMGADAPFVYPNPYYYGAAWEGKSNFQEESRKIIFANLPARCVIRIYTAGGDFIDEIRHDENYDGSDTRWFRTFGAEDAGENRFSGGEHAWDLLSIESQIISRGLYMFSVEDLNSGEKFTGKFVIIK</sequence>
<dbReference type="KEGG" id="chyd:H4K34_06195"/>
<dbReference type="Proteomes" id="UP000516305">
    <property type="component" value="Chromosome"/>
</dbReference>
<keyword evidence="3" id="KW-1185">Reference proteome</keyword>
<accession>A0A7H0VI79</accession>
<dbReference type="RefSeq" id="WP_210759955.1">
    <property type="nucleotide sequence ID" value="NZ_CP060139.1"/>
</dbReference>
<evidence type="ECO:0000256" key="1">
    <source>
        <dbReference type="SAM" id="SignalP"/>
    </source>
</evidence>
<keyword evidence="1" id="KW-0732">Signal</keyword>
<gene>
    <name evidence="2" type="ORF">H4K34_06195</name>
</gene>
<proteinExistence type="predicted"/>
<evidence type="ECO:0000313" key="3">
    <source>
        <dbReference type="Proteomes" id="UP000516305"/>
    </source>
</evidence>
<feature type="signal peptide" evidence="1">
    <location>
        <begin position="1"/>
        <end position="21"/>
    </location>
</feature>
<dbReference type="EMBL" id="CP060139">
    <property type="protein sequence ID" value="QNR25427.1"/>
    <property type="molecule type" value="Genomic_DNA"/>
</dbReference>